<dbReference type="InterPro" id="IPR046342">
    <property type="entry name" value="CBS_dom_sf"/>
</dbReference>
<evidence type="ECO:0000259" key="2">
    <source>
        <dbReference type="PROSITE" id="PS51371"/>
    </source>
</evidence>
<comment type="caution">
    <text evidence="3">The sequence shown here is derived from an EMBL/GenBank/DDBJ whole genome shotgun (WGS) entry which is preliminary data.</text>
</comment>
<keyword evidence="4" id="KW-1185">Reference proteome</keyword>
<dbReference type="EMBL" id="JACHXR010000004">
    <property type="protein sequence ID" value="MBB3230921.1"/>
    <property type="molecule type" value="Genomic_DNA"/>
</dbReference>
<evidence type="ECO:0000313" key="3">
    <source>
        <dbReference type="EMBL" id="MBB3230921.1"/>
    </source>
</evidence>
<keyword evidence="1" id="KW-0129">CBS domain</keyword>
<name>A0A7W5HKW3_9GAMM</name>
<dbReference type="PROSITE" id="PS51371">
    <property type="entry name" value="CBS"/>
    <property type="match status" value="1"/>
</dbReference>
<dbReference type="SUPFAM" id="SSF54631">
    <property type="entry name" value="CBS-domain pair"/>
    <property type="match status" value="1"/>
</dbReference>
<dbReference type="Gene3D" id="3.10.580.10">
    <property type="entry name" value="CBS-domain"/>
    <property type="match status" value="1"/>
</dbReference>
<reference evidence="3 4" key="1">
    <citation type="submission" date="2020-08" db="EMBL/GenBank/DDBJ databases">
        <title>Genomic Encyclopedia of Type Strains, Phase III (KMG-III): the genomes of soil and plant-associated and newly described type strains.</title>
        <authorList>
            <person name="Whitman W."/>
        </authorList>
    </citation>
    <scope>NUCLEOTIDE SEQUENCE [LARGE SCALE GENOMIC DNA]</scope>
    <source>
        <strain evidence="3 4">CECT 7744</strain>
    </source>
</reference>
<dbReference type="AlphaFoldDB" id="A0A7W5HKW3"/>
<feature type="domain" description="CBS" evidence="2">
    <location>
        <begin position="41"/>
        <end position="98"/>
    </location>
</feature>
<dbReference type="InterPro" id="IPR000644">
    <property type="entry name" value="CBS_dom"/>
</dbReference>
<accession>A0A7W5HKW3</accession>
<dbReference type="RefSeq" id="WP_183383423.1">
    <property type="nucleotide sequence ID" value="NZ_JACHXR010000004.1"/>
</dbReference>
<evidence type="ECO:0000256" key="1">
    <source>
        <dbReference type="PROSITE-ProRule" id="PRU00703"/>
    </source>
</evidence>
<proteinExistence type="predicted"/>
<evidence type="ECO:0000313" key="4">
    <source>
        <dbReference type="Proteomes" id="UP000518892"/>
    </source>
</evidence>
<sequence>MTTLTSSPDRLETLGDHPFIVSPAHTRLSPDSPALTVLTDFSRTPPLTIPADTLMTDARKGMQYGGVRLLLVVDELKRCLGVLTAREAIGGRRTTLAMQNRNIPRDEVTVAMVQNPCQELKSMPLEQLANLTIGELVHDLSAFGDQHLLVTERDRRQGLRIRGVVSAADIGRALGTDMSTVPEARSFADICRVVLGHEL</sequence>
<gene>
    <name evidence="3" type="ORF">FHR97_001773</name>
</gene>
<dbReference type="Pfam" id="PF00571">
    <property type="entry name" value="CBS"/>
    <property type="match status" value="1"/>
</dbReference>
<dbReference type="Proteomes" id="UP000518892">
    <property type="component" value="Unassembled WGS sequence"/>
</dbReference>
<organism evidence="3 4">
    <name type="scientific">Halomonas stenophila</name>
    <dbReference type="NCBI Taxonomy" id="795312"/>
    <lineage>
        <taxon>Bacteria</taxon>
        <taxon>Pseudomonadati</taxon>
        <taxon>Pseudomonadota</taxon>
        <taxon>Gammaproteobacteria</taxon>
        <taxon>Oceanospirillales</taxon>
        <taxon>Halomonadaceae</taxon>
        <taxon>Halomonas</taxon>
    </lineage>
</organism>
<protein>
    <submittedName>
        <fullName evidence="3">CBS-domain-containing membrane protein</fullName>
    </submittedName>
</protein>